<evidence type="ECO:0000259" key="2">
    <source>
        <dbReference type="Pfam" id="PF01979"/>
    </source>
</evidence>
<organism evidence="3 4">
    <name type="scientific">Eiseniibacteriota bacterium</name>
    <dbReference type="NCBI Taxonomy" id="2212470"/>
    <lineage>
        <taxon>Bacteria</taxon>
        <taxon>Candidatus Eiseniibacteriota</taxon>
    </lineage>
</organism>
<dbReference type="Proteomes" id="UP000319836">
    <property type="component" value="Unassembled WGS sequence"/>
</dbReference>
<protein>
    <submittedName>
        <fullName evidence="3">Amidohydrolase</fullName>
    </submittedName>
</protein>
<evidence type="ECO:0000313" key="3">
    <source>
        <dbReference type="EMBL" id="TMQ70251.1"/>
    </source>
</evidence>
<dbReference type="InterPro" id="IPR006680">
    <property type="entry name" value="Amidohydro-rel"/>
</dbReference>
<dbReference type="InterPro" id="IPR050287">
    <property type="entry name" value="MTA/SAH_deaminase"/>
</dbReference>
<dbReference type="PANTHER" id="PTHR43794:SF11">
    <property type="entry name" value="AMIDOHYDROLASE-RELATED DOMAIN-CONTAINING PROTEIN"/>
    <property type="match status" value="1"/>
</dbReference>
<feature type="non-terminal residue" evidence="3">
    <location>
        <position position="489"/>
    </location>
</feature>
<dbReference type="SUPFAM" id="SSF51338">
    <property type="entry name" value="Composite domain of metallo-dependent hydrolases"/>
    <property type="match status" value="1"/>
</dbReference>
<gene>
    <name evidence="3" type="ORF">E6K80_09085</name>
</gene>
<accession>A0A538U346</accession>
<comment type="caution">
    <text evidence="3">The sequence shown here is derived from an EMBL/GenBank/DDBJ whole genome shotgun (WGS) entry which is preliminary data.</text>
</comment>
<feature type="domain" description="Amidohydrolase-related" evidence="2">
    <location>
        <begin position="51"/>
        <end position="431"/>
    </location>
</feature>
<keyword evidence="1 3" id="KW-0378">Hydrolase</keyword>
<dbReference type="InterPro" id="IPR011059">
    <property type="entry name" value="Metal-dep_hydrolase_composite"/>
</dbReference>
<dbReference type="AlphaFoldDB" id="A0A538U346"/>
<evidence type="ECO:0000313" key="4">
    <source>
        <dbReference type="Proteomes" id="UP000319836"/>
    </source>
</evidence>
<evidence type="ECO:0000256" key="1">
    <source>
        <dbReference type="ARBA" id="ARBA00022801"/>
    </source>
</evidence>
<dbReference type="GO" id="GO:0016810">
    <property type="term" value="F:hydrolase activity, acting on carbon-nitrogen (but not peptide) bonds"/>
    <property type="evidence" value="ECO:0007669"/>
    <property type="project" value="InterPro"/>
</dbReference>
<dbReference type="CDD" id="cd01298">
    <property type="entry name" value="ATZ_TRZ_like"/>
    <property type="match status" value="1"/>
</dbReference>
<dbReference type="SUPFAM" id="SSF51556">
    <property type="entry name" value="Metallo-dependent hydrolases"/>
    <property type="match status" value="1"/>
</dbReference>
<name>A0A538U346_UNCEI</name>
<proteinExistence type="predicted"/>
<dbReference type="Gene3D" id="3.20.20.140">
    <property type="entry name" value="Metal-dependent hydrolases"/>
    <property type="match status" value="1"/>
</dbReference>
<dbReference type="InterPro" id="IPR032466">
    <property type="entry name" value="Metal_Hydrolase"/>
</dbReference>
<dbReference type="PANTHER" id="PTHR43794">
    <property type="entry name" value="AMINOHYDROLASE SSNA-RELATED"/>
    <property type="match status" value="1"/>
</dbReference>
<dbReference type="Gene3D" id="2.30.40.10">
    <property type="entry name" value="Urease, subunit C, domain 1"/>
    <property type="match status" value="1"/>
</dbReference>
<reference evidence="3 4" key="1">
    <citation type="journal article" date="2019" name="Nat. Microbiol.">
        <title>Mediterranean grassland soil C-N compound turnover is dependent on rainfall and depth, and is mediated by genomically divergent microorganisms.</title>
        <authorList>
            <person name="Diamond S."/>
            <person name="Andeer P.F."/>
            <person name="Li Z."/>
            <person name="Crits-Christoph A."/>
            <person name="Burstein D."/>
            <person name="Anantharaman K."/>
            <person name="Lane K.R."/>
            <person name="Thomas B.C."/>
            <person name="Pan C."/>
            <person name="Northen T.R."/>
            <person name="Banfield J.F."/>
        </authorList>
    </citation>
    <scope>NUCLEOTIDE SEQUENCE [LARGE SCALE GENOMIC DNA]</scope>
    <source>
        <strain evidence="3">WS_10</strain>
    </source>
</reference>
<dbReference type="Pfam" id="PF01979">
    <property type="entry name" value="Amidohydro_1"/>
    <property type="match status" value="1"/>
</dbReference>
<dbReference type="EMBL" id="VBPA01000223">
    <property type="protein sequence ID" value="TMQ70251.1"/>
    <property type="molecule type" value="Genomic_DNA"/>
</dbReference>
<sequence>MLLISNGQVLGADGARPAAADVLVDGDRITEVGPRLTAPPDATRLDATGKLVVPGLINAHTHAHNNLIKGVAESVTLELFLNTGPAMYFGRTPEEQYLSALLGAVEMVKTGCTAAYDLFMALPSPSIESVEAVVRAYTDAGIRALVAPAVADLLFHEWIPGLMDALPDDLRKKVERRRPASGPDLLKLMREGLLRFHDSAGGRVRLAVAPTIPGQCTDEFLLGSKHLADEFGASVHTHLAESKIQALSGRRRYGKSLTRHLHDVGILGPRFTGAHGVWLDADDIALMADTGSSVVHNPASNMKVASGIAPIADMLARGVNVALGTDGSGASDNQNMFESLRFAALLSKVRSPDYPGWLTAPQTLTMATSGGARALGLGDRLGRVAPGYLADLVLVNLDSIYLRPLNDATRQLVFCETGHSVDTVLVGGRVVVQDGRVLTVDEAQLLKKVQIAADRLREQNRGEWALAERLAPIVGRICRGLAREPYPLN</sequence>